<comment type="caution">
    <text evidence="2">The sequence shown here is derived from an EMBL/GenBank/DDBJ whole genome shotgun (WGS) entry which is preliminary data.</text>
</comment>
<dbReference type="PANTHER" id="PTHR43617">
    <property type="entry name" value="L-AMINO ACID N-ACETYLTRANSFERASE"/>
    <property type="match status" value="1"/>
</dbReference>
<feature type="domain" description="N-acetyltransferase" evidence="1">
    <location>
        <begin position="6"/>
        <end position="162"/>
    </location>
</feature>
<dbReference type="InterPro" id="IPR016181">
    <property type="entry name" value="Acyl_CoA_acyltransferase"/>
</dbReference>
<dbReference type="EMBL" id="JAERRF010000046">
    <property type="protein sequence ID" value="MBL1102455.1"/>
    <property type="molecule type" value="Genomic_DNA"/>
</dbReference>
<dbReference type="RefSeq" id="WP_201882866.1">
    <property type="nucleotide sequence ID" value="NZ_JAERRF010000046.1"/>
</dbReference>
<evidence type="ECO:0000313" key="2">
    <source>
        <dbReference type="EMBL" id="MBL1102455.1"/>
    </source>
</evidence>
<keyword evidence="3" id="KW-1185">Reference proteome</keyword>
<dbReference type="PROSITE" id="PS51186">
    <property type="entry name" value="GNAT"/>
    <property type="match status" value="1"/>
</dbReference>
<dbReference type="Pfam" id="PF00583">
    <property type="entry name" value="Acetyltransf_1"/>
    <property type="match status" value="1"/>
</dbReference>
<reference evidence="2 3" key="1">
    <citation type="submission" date="2021-01" db="EMBL/GenBank/DDBJ databases">
        <title>WGS of actinomycetes isolated from Thailand.</title>
        <authorList>
            <person name="Thawai C."/>
        </authorList>
    </citation>
    <scope>NUCLEOTIDE SEQUENCE [LARGE SCALE GENOMIC DNA]</scope>
    <source>
        <strain evidence="2 3">CA1R205</strain>
    </source>
</reference>
<dbReference type="InterPro" id="IPR000182">
    <property type="entry name" value="GNAT_dom"/>
</dbReference>
<gene>
    <name evidence="2" type="ORF">JK363_38785</name>
</gene>
<evidence type="ECO:0000259" key="1">
    <source>
        <dbReference type="PROSITE" id="PS51186"/>
    </source>
</evidence>
<dbReference type="Proteomes" id="UP000634229">
    <property type="component" value="Unassembled WGS sequence"/>
</dbReference>
<accession>A0ABS1NQT2</accession>
<dbReference type="Gene3D" id="3.40.630.30">
    <property type="match status" value="1"/>
</dbReference>
<evidence type="ECO:0000313" key="3">
    <source>
        <dbReference type="Proteomes" id="UP000634229"/>
    </source>
</evidence>
<proteinExistence type="predicted"/>
<organism evidence="2 3">
    <name type="scientific">Streptomyces coffeae</name>
    <dbReference type="NCBI Taxonomy" id="621382"/>
    <lineage>
        <taxon>Bacteria</taxon>
        <taxon>Bacillati</taxon>
        <taxon>Actinomycetota</taxon>
        <taxon>Actinomycetes</taxon>
        <taxon>Kitasatosporales</taxon>
        <taxon>Streptomycetaceae</taxon>
        <taxon>Streptomyces</taxon>
    </lineage>
</organism>
<sequence>MDAQKVTLRKMTPSEYDVATERREAETARELGRFMPQELARERARQGTAQFLPDGLETAGHHLVAAENGSGQVVGNAWIGPDPRQASDTTSSAWLYDINVFAPFQRRGYGSAILAAAEELVAREGKTSLNLNVFGDNEAAIAMYQRNGYDVSSMYLSKSVQR</sequence>
<protein>
    <submittedName>
        <fullName evidence="2">GNAT family N-acetyltransferase</fullName>
    </submittedName>
</protein>
<name>A0ABS1NQT2_9ACTN</name>
<dbReference type="SUPFAM" id="SSF55729">
    <property type="entry name" value="Acyl-CoA N-acyltransferases (Nat)"/>
    <property type="match status" value="1"/>
</dbReference>
<dbReference type="CDD" id="cd04301">
    <property type="entry name" value="NAT_SF"/>
    <property type="match status" value="1"/>
</dbReference>
<dbReference type="InterPro" id="IPR050276">
    <property type="entry name" value="MshD_Acetyltransferase"/>
</dbReference>